<dbReference type="InParanoid" id="A0A419PP37"/>
<reference evidence="1 2" key="2">
    <citation type="journal article" date="2021" name="Genomics">
        <title>High-quality reference genome for Clonorchis sinensis.</title>
        <authorList>
            <person name="Young N.D."/>
            <person name="Stroehlein A.J."/>
            <person name="Kinkar L."/>
            <person name="Wang T."/>
            <person name="Sohn W.M."/>
            <person name="Chang B.C.H."/>
            <person name="Kaur P."/>
            <person name="Weisz D."/>
            <person name="Dudchenko O."/>
            <person name="Aiden E.L."/>
            <person name="Korhonen P.K."/>
            <person name="Gasser R.B."/>
        </authorList>
    </citation>
    <scope>NUCLEOTIDE SEQUENCE [LARGE SCALE GENOMIC DNA]</scope>
    <source>
        <strain evidence="1">Cs-k2</strain>
    </source>
</reference>
<protein>
    <submittedName>
        <fullName evidence="1">Uncharacterized protein</fullName>
    </submittedName>
</protein>
<proteinExistence type="predicted"/>
<organism evidence="1 2">
    <name type="scientific">Clonorchis sinensis</name>
    <name type="common">Chinese liver fluke</name>
    <dbReference type="NCBI Taxonomy" id="79923"/>
    <lineage>
        <taxon>Eukaryota</taxon>
        <taxon>Metazoa</taxon>
        <taxon>Spiralia</taxon>
        <taxon>Lophotrochozoa</taxon>
        <taxon>Platyhelminthes</taxon>
        <taxon>Trematoda</taxon>
        <taxon>Digenea</taxon>
        <taxon>Opisthorchiida</taxon>
        <taxon>Opisthorchiata</taxon>
        <taxon>Opisthorchiidae</taxon>
        <taxon>Clonorchis</taxon>
    </lineage>
</organism>
<evidence type="ECO:0000313" key="2">
    <source>
        <dbReference type="Proteomes" id="UP000286415"/>
    </source>
</evidence>
<comment type="caution">
    <text evidence="1">The sequence shown here is derived from an EMBL/GenBank/DDBJ whole genome shotgun (WGS) entry which is preliminary data.</text>
</comment>
<reference evidence="1 2" key="1">
    <citation type="journal article" date="2018" name="Biotechnol. Adv.">
        <title>Improved genomic resources and new bioinformatic workflow for the carcinogenic parasite Clonorchis sinensis: Biotechnological implications.</title>
        <authorList>
            <person name="Wang D."/>
            <person name="Korhonen P.K."/>
            <person name="Gasser R.B."/>
            <person name="Young N.D."/>
        </authorList>
    </citation>
    <scope>NUCLEOTIDE SEQUENCE [LARGE SCALE GENOMIC DNA]</scope>
    <source>
        <strain evidence="1">Cs-k2</strain>
    </source>
</reference>
<sequence length="106" mass="11635">MLHNVLQVGGNIYSISYVNSNLVDVRTTLACLLLVRRENSGAQVSLHDDGTATAAPSLMACCRSKYLIVTPSMTAVLNTGALMPYKNDLFERFIANKWIKLDGEET</sequence>
<evidence type="ECO:0000313" key="1">
    <source>
        <dbReference type="EMBL" id="KAG5442321.1"/>
    </source>
</evidence>
<dbReference type="EMBL" id="NIRI02000076">
    <property type="protein sequence ID" value="KAG5442321.1"/>
    <property type="molecule type" value="Genomic_DNA"/>
</dbReference>
<name>A0A419PP37_CLOSI</name>
<gene>
    <name evidence="1" type="ORF">CSKR_109863</name>
</gene>
<keyword evidence="2" id="KW-1185">Reference proteome</keyword>
<accession>A0A419PP37</accession>
<dbReference type="AlphaFoldDB" id="A0A419PP37"/>
<dbReference type="Proteomes" id="UP000286415">
    <property type="component" value="Unassembled WGS sequence"/>
</dbReference>